<sequence>MRKFTRARKVCMQAQARTRPHSLHVDNFSRASGSLYVQEISKRPTLQSTHTAIELTELEVKAPFIAKAALYTYQANKERTNSCSAERG</sequence>
<proteinExistence type="predicted"/>
<name>A0A3S4ZM44_9PLAT</name>
<reference evidence="1" key="1">
    <citation type="submission" date="2018-11" db="EMBL/GenBank/DDBJ databases">
        <authorList>
            <consortium name="Pathogen Informatics"/>
        </authorList>
    </citation>
    <scope>NUCLEOTIDE SEQUENCE</scope>
</reference>
<dbReference type="Proteomes" id="UP000784294">
    <property type="component" value="Unassembled WGS sequence"/>
</dbReference>
<protein>
    <submittedName>
        <fullName evidence="1">Uncharacterized protein</fullName>
    </submittedName>
</protein>
<evidence type="ECO:0000313" key="1">
    <source>
        <dbReference type="EMBL" id="VEL06738.1"/>
    </source>
</evidence>
<organism evidence="1 2">
    <name type="scientific">Protopolystoma xenopodis</name>
    <dbReference type="NCBI Taxonomy" id="117903"/>
    <lineage>
        <taxon>Eukaryota</taxon>
        <taxon>Metazoa</taxon>
        <taxon>Spiralia</taxon>
        <taxon>Lophotrochozoa</taxon>
        <taxon>Platyhelminthes</taxon>
        <taxon>Monogenea</taxon>
        <taxon>Polyopisthocotylea</taxon>
        <taxon>Polystomatidea</taxon>
        <taxon>Polystomatidae</taxon>
        <taxon>Protopolystoma</taxon>
    </lineage>
</organism>
<dbReference type="EMBL" id="CAAALY010000320">
    <property type="protein sequence ID" value="VEL06738.1"/>
    <property type="molecule type" value="Genomic_DNA"/>
</dbReference>
<keyword evidence="2" id="KW-1185">Reference proteome</keyword>
<gene>
    <name evidence="1" type="ORF">PXEA_LOCUS178</name>
</gene>
<evidence type="ECO:0000313" key="2">
    <source>
        <dbReference type="Proteomes" id="UP000784294"/>
    </source>
</evidence>
<dbReference type="AlphaFoldDB" id="A0A3S4ZM44"/>
<comment type="caution">
    <text evidence="1">The sequence shown here is derived from an EMBL/GenBank/DDBJ whole genome shotgun (WGS) entry which is preliminary data.</text>
</comment>
<accession>A0A3S4ZM44</accession>